<feature type="transmembrane region" description="Helical" evidence="9">
    <location>
        <begin position="232"/>
        <end position="255"/>
    </location>
</feature>
<feature type="domain" description="GP-PDE" evidence="10">
    <location>
        <begin position="782"/>
        <end position="1078"/>
    </location>
</feature>
<feature type="transmembrane region" description="Helical" evidence="9">
    <location>
        <begin position="359"/>
        <end position="379"/>
    </location>
</feature>
<evidence type="ECO:0000259" key="10">
    <source>
        <dbReference type="PROSITE" id="PS51704"/>
    </source>
</evidence>
<feature type="transmembrane region" description="Helical" evidence="9">
    <location>
        <begin position="391"/>
        <end position="415"/>
    </location>
</feature>
<keyword evidence="7 9" id="KW-0472">Membrane</keyword>
<organism evidence="11 12">
    <name type="scientific">Perkinsus olseni</name>
    <name type="common">Perkinsus atlanticus</name>
    <dbReference type="NCBI Taxonomy" id="32597"/>
    <lineage>
        <taxon>Eukaryota</taxon>
        <taxon>Sar</taxon>
        <taxon>Alveolata</taxon>
        <taxon>Perkinsozoa</taxon>
        <taxon>Perkinsea</taxon>
        <taxon>Perkinsida</taxon>
        <taxon>Perkinsidae</taxon>
        <taxon>Perkinsus</taxon>
    </lineage>
</organism>
<comment type="subcellular location">
    <subcellularLocation>
        <location evidence="1">Membrane</location>
        <topology evidence="1">Multi-pass membrane protein</topology>
    </subcellularLocation>
</comment>
<dbReference type="AlphaFoldDB" id="A0A7J6MKI3"/>
<evidence type="ECO:0000256" key="9">
    <source>
        <dbReference type="SAM" id="Phobius"/>
    </source>
</evidence>
<keyword evidence="4 9" id="KW-0812">Transmembrane</keyword>
<feature type="transmembrane region" description="Helical" evidence="9">
    <location>
        <begin position="188"/>
        <end position="211"/>
    </location>
</feature>
<keyword evidence="3" id="KW-0813">Transport</keyword>
<dbReference type="SUPFAM" id="SSF103473">
    <property type="entry name" value="MFS general substrate transporter"/>
    <property type="match status" value="1"/>
</dbReference>
<comment type="similarity">
    <text evidence="2">Belongs to the major facilitator superfamily. Folate-biopterin transporter (TC 2.A.71) family.</text>
</comment>
<dbReference type="GO" id="GO:0008081">
    <property type="term" value="F:phosphoric diester hydrolase activity"/>
    <property type="evidence" value="ECO:0007669"/>
    <property type="project" value="InterPro"/>
</dbReference>
<dbReference type="InterPro" id="IPR030395">
    <property type="entry name" value="GP_PDE_dom"/>
</dbReference>
<proteinExistence type="inferred from homology"/>
<dbReference type="SUPFAM" id="SSF51695">
    <property type="entry name" value="PLC-like phosphodiesterases"/>
    <property type="match status" value="1"/>
</dbReference>
<dbReference type="Pfam" id="PF03009">
    <property type="entry name" value="GDPD"/>
    <property type="match status" value="1"/>
</dbReference>
<feature type="transmembrane region" description="Helical" evidence="9">
    <location>
        <begin position="472"/>
        <end position="493"/>
    </location>
</feature>
<feature type="transmembrane region" description="Helical" evidence="9">
    <location>
        <begin position="107"/>
        <end position="127"/>
    </location>
</feature>
<dbReference type="InterPro" id="IPR039309">
    <property type="entry name" value="BT1"/>
</dbReference>
<feature type="transmembrane region" description="Helical" evidence="9">
    <location>
        <begin position="326"/>
        <end position="347"/>
    </location>
</feature>
<dbReference type="Proteomes" id="UP000572268">
    <property type="component" value="Unassembled WGS sequence"/>
</dbReference>
<name>A0A7J6MKI3_PEROL</name>
<sequence>MPLPAAFSRTSAARASLIEKIPVVGAISMLCKHFGWKLILLLHFTNHWAKGYSYVMLASSVRFYFRAMNVNGPDIDRLFSVIFMPWAMKPWLGVISDSLPIFGYHKLPYMMILSLLGLGGTILTASLELVESNAPIATVGFFMANLQLMGAGPCQLCLGWNQLLGLIATLLVGFIVEYADGVWGLGGAQWAVLTTIFTSSTVIIPACLNFFEESRVTKEEAKAHRKHLWGGQKAVAILSVVVGLTAVGYSVITLAAQSNTAAFVTAILTVTLLTGGAFCVMKPVIGKLMLFNAISQVTIISVGGPSIYFFTNDEQQYPAGPHFSDIFYGSVLGTVGQLCSVLAIFAFGKFMKNWKYRTVYWTMTVMLIVLQLGDPIVFSRLNVRIGIPDEVFVIGSTALVSAVSIIQFMPGFLILSHLCPKNMEATMFALLASLSNYSQNVTPPISGYISDLLGVVPRGLPGVDESATFDNLWIVSLILIGISVTSLFFLWLIPNARMNERIFADGDDTSATSGSPLERWLQRKKVSKEYEKNSFSDKSAESKLEVFDWLHCFMSNPTARPVTASSHNSWSSISDTISGGSPERKVAFEDEEESHVVEESSSESEVEDAVASRCNIFVEAPGECVELIDDGNATDNERTDRSGFTYTTTLANGASDYETTVGQLGGEDSRVRKVVIRNGDTSEEGCGPPAECLSFSESAAIELVRAASPEDIIGRTTIGFEDLSEIQSCSSTNLIVRELYHPTSWRKVGTVDLRFVVIAQLSEYYHEALDGPLRNARQTKDVMIIGHRGIGSDEQGSRIRENTLLAFNQAAKYGANAVEFDVFLTSDKQPMVYHDLQITASYGQSVTLPITALSKEGLTTMDETSRSRKDRRHHQARSRRSVAPVALSKNSRRATSFVTYNRCESSLGLLRGNSSSEVEQRSSVINMHDGLPTLRCVLEGTPNSLGALVEIKFMFSSFDPELCVTLRRKQARFPVIFNVWFGYEDEHDNTEVDFTDVRSANPYAAIDFCVATGLTGICGEVNWIMNNKEWAKECKRKDLLLYTYGEENSTVEGVDTQIRRLGVDGCIVDNINRFKSIKDSPEVEEEALLTLAKARKRWALTRRQSMACFAALHDDDN</sequence>
<dbReference type="Gene3D" id="3.20.20.190">
    <property type="entry name" value="Phosphatidylinositol (PI) phosphodiesterase"/>
    <property type="match status" value="1"/>
</dbReference>
<reference evidence="11 12" key="1">
    <citation type="submission" date="2020-04" db="EMBL/GenBank/DDBJ databases">
        <title>Perkinsus olseni comparative genomics.</title>
        <authorList>
            <person name="Bogema D.R."/>
        </authorList>
    </citation>
    <scope>NUCLEOTIDE SEQUENCE [LARGE SCALE GENOMIC DNA]</scope>
    <source>
        <strain evidence="11">ATCC PRA-31</strain>
    </source>
</reference>
<dbReference type="PROSITE" id="PS51704">
    <property type="entry name" value="GP_PDE"/>
    <property type="match status" value="1"/>
</dbReference>
<protein>
    <recommendedName>
        <fullName evidence="10">GP-PDE domain-containing protein</fullName>
    </recommendedName>
</protein>
<evidence type="ECO:0000256" key="3">
    <source>
        <dbReference type="ARBA" id="ARBA00022448"/>
    </source>
</evidence>
<feature type="compositionally biased region" description="Basic residues" evidence="8">
    <location>
        <begin position="868"/>
        <end position="880"/>
    </location>
</feature>
<dbReference type="GO" id="GO:0016020">
    <property type="term" value="C:membrane"/>
    <property type="evidence" value="ECO:0007669"/>
    <property type="project" value="UniProtKB-SubCell"/>
</dbReference>
<dbReference type="EMBL" id="JABANN010000091">
    <property type="protein sequence ID" value="KAF4671956.1"/>
    <property type="molecule type" value="Genomic_DNA"/>
</dbReference>
<dbReference type="InterPro" id="IPR017946">
    <property type="entry name" value="PLC-like_Pdiesterase_TIM-brl"/>
</dbReference>
<dbReference type="GO" id="GO:0046475">
    <property type="term" value="P:glycerophospholipid catabolic process"/>
    <property type="evidence" value="ECO:0007669"/>
    <property type="project" value="TreeGrafter"/>
</dbReference>
<dbReference type="PANTHER" id="PTHR22958:SF1">
    <property type="entry name" value="GLYCEROPHOSPHOCHOLINE PHOSPHODIESTERASE GPCPD1"/>
    <property type="match status" value="1"/>
</dbReference>
<feature type="transmembrane region" description="Helical" evidence="9">
    <location>
        <begin position="261"/>
        <end position="281"/>
    </location>
</feature>
<accession>A0A7J6MKI3</accession>
<evidence type="ECO:0000256" key="7">
    <source>
        <dbReference type="ARBA" id="ARBA00023136"/>
    </source>
</evidence>
<dbReference type="InterPro" id="IPR051578">
    <property type="entry name" value="GDPD"/>
</dbReference>
<evidence type="ECO:0000256" key="6">
    <source>
        <dbReference type="ARBA" id="ARBA00022989"/>
    </source>
</evidence>
<feature type="transmembrane region" description="Helical" evidence="9">
    <location>
        <begin position="288"/>
        <end position="311"/>
    </location>
</feature>
<evidence type="ECO:0000256" key="8">
    <source>
        <dbReference type="SAM" id="MobiDB-lite"/>
    </source>
</evidence>
<evidence type="ECO:0000256" key="5">
    <source>
        <dbReference type="ARBA" id="ARBA00022801"/>
    </source>
</evidence>
<dbReference type="Pfam" id="PF03092">
    <property type="entry name" value="BT1"/>
    <property type="match status" value="2"/>
</dbReference>
<evidence type="ECO:0000313" key="12">
    <source>
        <dbReference type="Proteomes" id="UP000572268"/>
    </source>
</evidence>
<dbReference type="PANTHER" id="PTHR22958">
    <property type="entry name" value="GLYCEROPHOSPHORYL DIESTER PHOSPHODIESTERASE"/>
    <property type="match status" value="1"/>
</dbReference>
<keyword evidence="5" id="KW-0378">Hydrolase</keyword>
<dbReference type="InterPro" id="IPR036259">
    <property type="entry name" value="MFS_trans_sf"/>
</dbReference>
<evidence type="ECO:0000256" key="1">
    <source>
        <dbReference type="ARBA" id="ARBA00004141"/>
    </source>
</evidence>
<evidence type="ECO:0000256" key="2">
    <source>
        <dbReference type="ARBA" id="ARBA00007015"/>
    </source>
</evidence>
<feature type="transmembrane region" description="Helical" evidence="9">
    <location>
        <begin position="158"/>
        <end position="176"/>
    </location>
</feature>
<evidence type="ECO:0000256" key="4">
    <source>
        <dbReference type="ARBA" id="ARBA00022692"/>
    </source>
</evidence>
<evidence type="ECO:0000313" key="11">
    <source>
        <dbReference type="EMBL" id="KAF4671956.1"/>
    </source>
</evidence>
<comment type="caution">
    <text evidence="11">The sequence shown here is derived from an EMBL/GenBank/DDBJ whole genome shotgun (WGS) entry which is preliminary data.</text>
</comment>
<gene>
    <name evidence="11" type="ORF">FOL46_009715</name>
</gene>
<feature type="region of interest" description="Disordered" evidence="8">
    <location>
        <begin position="858"/>
        <end position="888"/>
    </location>
</feature>
<keyword evidence="6 9" id="KW-1133">Transmembrane helix</keyword>